<sequence>MPDTVWMARLRKFASTGTWQKTQATEPTEGVPSSSGSVAVSAPDPQPDTQAPVPVHTPMSVCATVSPVSRASQLLPPPSTPQLPRLWAEGLPPEDHKLVGKVLLRTGAKGKTELQDNLKLWYTPPPPSHLYHQAPSPDNFFAHHLFVWMPYKLWKVKVVCLNPSCGGNQLTGGGLHKRARRVLDVDRTYNMVTETLIPLLYPK</sequence>
<evidence type="ECO:0000313" key="4">
    <source>
        <dbReference type="Proteomes" id="UP001591681"/>
    </source>
</evidence>
<gene>
    <name evidence="3" type="ORF">ACEWY4_001369</name>
</gene>
<feature type="domain" description="DUF6729" evidence="2">
    <location>
        <begin position="87"/>
        <end position="196"/>
    </location>
</feature>
<evidence type="ECO:0000256" key="1">
    <source>
        <dbReference type="SAM" id="MobiDB-lite"/>
    </source>
</evidence>
<proteinExistence type="predicted"/>
<dbReference type="PANTHER" id="PTHR24401">
    <property type="entry name" value="SI:CH211-243P7.3-RELATED"/>
    <property type="match status" value="1"/>
</dbReference>
<feature type="compositionally biased region" description="Polar residues" evidence="1">
    <location>
        <begin position="17"/>
        <end position="26"/>
    </location>
</feature>
<keyword evidence="4" id="KW-1185">Reference proteome</keyword>
<dbReference type="PANTHER" id="PTHR24401:SF29">
    <property type="entry name" value="SI:CH211-243P7.3-RELATED"/>
    <property type="match status" value="1"/>
</dbReference>
<name>A0ABD1KT71_9TELE</name>
<feature type="region of interest" description="Disordered" evidence="1">
    <location>
        <begin position="17"/>
        <end position="55"/>
    </location>
</feature>
<evidence type="ECO:0000313" key="3">
    <source>
        <dbReference type="EMBL" id="KAL2102201.1"/>
    </source>
</evidence>
<accession>A0ABD1KT71</accession>
<dbReference type="EMBL" id="JBHFQA010000002">
    <property type="protein sequence ID" value="KAL2102201.1"/>
    <property type="molecule type" value="Genomic_DNA"/>
</dbReference>
<organism evidence="3 4">
    <name type="scientific">Coilia grayii</name>
    <name type="common">Gray's grenadier anchovy</name>
    <dbReference type="NCBI Taxonomy" id="363190"/>
    <lineage>
        <taxon>Eukaryota</taxon>
        <taxon>Metazoa</taxon>
        <taxon>Chordata</taxon>
        <taxon>Craniata</taxon>
        <taxon>Vertebrata</taxon>
        <taxon>Euteleostomi</taxon>
        <taxon>Actinopterygii</taxon>
        <taxon>Neopterygii</taxon>
        <taxon>Teleostei</taxon>
        <taxon>Clupei</taxon>
        <taxon>Clupeiformes</taxon>
        <taxon>Clupeoidei</taxon>
        <taxon>Engraulidae</taxon>
        <taxon>Coilinae</taxon>
        <taxon>Coilia</taxon>
    </lineage>
</organism>
<evidence type="ECO:0000259" key="2">
    <source>
        <dbReference type="Pfam" id="PF20499"/>
    </source>
</evidence>
<comment type="caution">
    <text evidence="3">The sequence shown here is derived from an EMBL/GenBank/DDBJ whole genome shotgun (WGS) entry which is preliminary data.</text>
</comment>
<dbReference type="Proteomes" id="UP001591681">
    <property type="component" value="Unassembled WGS sequence"/>
</dbReference>
<protein>
    <recommendedName>
        <fullName evidence="2">DUF6729 domain-containing protein</fullName>
    </recommendedName>
</protein>
<dbReference type="AlphaFoldDB" id="A0ABD1KT71"/>
<feature type="compositionally biased region" description="Low complexity" evidence="1">
    <location>
        <begin position="30"/>
        <end position="43"/>
    </location>
</feature>
<dbReference type="InterPro" id="IPR046616">
    <property type="entry name" value="DUF6729"/>
</dbReference>
<dbReference type="Pfam" id="PF20499">
    <property type="entry name" value="DUF6729"/>
    <property type="match status" value="1"/>
</dbReference>
<reference evidence="3 4" key="1">
    <citation type="submission" date="2024-09" db="EMBL/GenBank/DDBJ databases">
        <title>A chromosome-level genome assembly of Gray's grenadier anchovy, Coilia grayii.</title>
        <authorList>
            <person name="Fu Z."/>
        </authorList>
    </citation>
    <scope>NUCLEOTIDE SEQUENCE [LARGE SCALE GENOMIC DNA]</scope>
    <source>
        <strain evidence="3">G4</strain>
        <tissue evidence="3">Muscle</tissue>
    </source>
</reference>